<dbReference type="KEGG" id="bbh:BN112_0729"/>
<dbReference type="GeneID" id="69601542"/>
<gene>
    <name evidence="1" type="primary">vipC</name>
    <name evidence="1" type="ORF">BN112_0729</name>
</gene>
<protein>
    <submittedName>
        <fullName evidence="1">Capsular polysaccharide biosynthesis protein</fullName>
    </submittedName>
</protein>
<reference evidence="1 2" key="1">
    <citation type="journal article" date="2012" name="BMC Genomics">
        <title>Comparative genomics of the classical Bordetella subspecies: the evolution and exchange of virulence-associated diversity amongst closely related pathogens.</title>
        <authorList>
            <person name="Park J."/>
            <person name="Zhang Y."/>
            <person name="Buboltz A.M."/>
            <person name="Zhang X."/>
            <person name="Schuster S.C."/>
            <person name="Ahuja U."/>
            <person name="Liu M."/>
            <person name="Miller J.F."/>
            <person name="Sebaihia M."/>
            <person name="Bentley S.D."/>
            <person name="Parkhill J."/>
            <person name="Harvill E.T."/>
        </authorList>
    </citation>
    <scope>NUCLEOTIDE SEQUENCE [LARGE SCALE GENOMIC DNA]</scope>
    <source>
        <strain evidence="1 2">253</strain>
    </source>
</reference>
<proteinExistence type="predicted"/>
<organism evidence="1 2">
    <name type="scientific">Bordetella bronchiseptica 253</name>
    <dbReference type="NCBI Taxonomy" id="568707"/>
    <lineage>
        <taxon>Bacteria</taxon>
        <taxon>Pseudomonadati</taxon>
        <taxon>Pseudomonadota</taxon>
        <taxon>Betaproteobacteria</taxon>
        <taxon>Burkholderiales</taxon>
        <taxon>Alcaligenaceae</taxon>
        <taxon>Bordetella</taxon>
    </lineage>
</organism>
<name>A0A0C6P1Y1_BORBO</name>
<evidence type="ECO:0000313" key="1">
    <source>
        <dbReference type="EMBL" id="CCJ52647.1"/>
    </source>
</evidence>
<dbReference type="RefSeq" id="WP_003811224.1">
    <property type="nucleotide sequence ID" value="NC_019382.1"/>
</dbReference>
<evidence type="ECO:0000313" key="2">
    <source>
        <dbReference type="Proteomes" id="UP000007564"/>
    </source>
</evidence>
<accession>A0A0C6P1Y1</accession>
<dbReference type="AlphaFoldDB" id="A0A0C6P1Y1"/>
<sequence length="296" mass="32314">MTMPPKLFVLGSCRVHRPARLLHDGGLVQPLTAGISGYIHSTREAVQRVQWLADRTRPDSQLLPFMFPAGRTPVVTPARADELAQADAVLVEAASERSVSVNGVFLQKNLVVKHLVRELGDEGRNWWRSLVRAGEVAPEAYEAVAGLYRDQAEETVLAGGLRVLREARCAEDSEAVVRADLMYLALRLGKPVLVVTHVDAERADGRRIAARVRHVARIKAAARGLHQVHVIDPLDAAPDWPSARLLASDGADMNHYSPEFEPVLAGYMHTRIRAALAASSGALAPSQFLPEYQDGP</sequence>
<dbReference type="Proteomes" id="UP000007564">
    <property type="component" value="Chromosome"/>
</dbReference>
<dbReference type="OrthoDB" id="8638693at2"/>
<dbReference type="HOGENOM" id="CLU_081779_0_0_4"/>
<dbReference type="EMBL" id="HE965806">
    <property type="protein sequence ID" value="CCJ52647.1"/>
    <property type="molecule type" value="Genomic_DNA"/>
</dbReference>